<dbReference type="Pfam" id="PF13687">
    <property type="entry name" value="DUF4153"/>
    <property type="match status" value="1"/>
</dbReference>
<feature type="transmembrane region" description="Helical" evidence="1">
    <location>
        <begin position="385"/>
        <end position="404"/>
    </location>
</feature>
<accession>A0A975RM01</accession>
<keyword evidence="1" id="KW-0472">Membrane</keyword>
<feature type="transmembrane region" description="Helical" evidence="1">
    <location>
        <begin position="200"/>
        <end position="218"/>
    </location>
</feature>
<keyword evidence="1" id="KW-1133">Transmembrane helix</keyword>
<dbReference type="InterPro" id="IPR025291">
    <property type="entry name" value="DUF4153"/>
</dbReference>
<protein>
    <submittedName>
        <fullName evidence="2">DUF4173 domain-containing protein</fullName>
    </submittedName>
</protein>
<feature type="transmembrane region" description="Helical" evidence="1">
    <location>
        <begin position="149"/>
        <end position="173"/>
    </location>
</feature>
<feature type="transmembrane region" description="Helical" evidence="1">
    <location>
        <begin position="89"/>
        <end position="107"/>
    </location>
</feature>
<feature type="transmembrane region" description="Helical" evidence="1">
    <location>
        <begin position="66"/>
        <end position="83"/>
    </location>
</feature>
<keyword evidence="1" id="KW-0812">Transmembrane</keyword>
<proteinExistence type="predicted"/>
<feature type="transmembrane region" description="Helical" evidence="1">
    <location>
        <begin position="290"/>
        <end position="307"/>
    </location>
</feature>
<dbReference type="Proteomes" id="UP000680839">
    <property type="component" value="Chromosome"/>
</dbReference>
<dbReference type="EMBL" id="CP076134">
    <property type="protein sequence ID" value="QWG12254.1"/>
    <property type="molecule type" value="Genomic_DNA"/>
</dbReference>
<reference evidence="2" key="1">
    <citation type="submission" date="2021-06" db="EMBL/GenBank/DDBJ databases">
        <title>Bradyrhizobium sp. S2-20-1 Genome sequencing.</title>
        <authorList>
            <person name="Jin L."/>
        </authorList>
    </citation>
    <scope>NUCLEOTIDE SEQUENCE</scope>
    <source>
        <strain evidence="2">S2-20-1</strain>
    </source>
</reference>
<name>A0A975RM01_9BRAD</name>
<dbReference type="AlphaFoldDB" id="A0A975RM01"/>
<feature type="transmembrane region" description="Helical" evidence="1">
    <location>
        <begin position="42"/>
        <end position="59"/>
    </location>
</feature>
<evidence type="ECO:0000313" key="2">
    <source>
        <dbReference type="EMBL" id="QWG12254.1"/>
    </source>
</evidence>
<feature type="transmembrane region" description="Helical" evidence="1">
    <location>
        <begin position="351"/>
        <end position="373"/>
    </location>
</feature>
<dbReference type="RefSeq" id="WP_215621084.1">
    <property type="nucleotide sequence ID" value="NZ_CP076134.1"/>
</dbReference>
<gene>
    <name evidence="2" type="ORF">KMZ29_21455</name>
</gene>
<evidence type="ECO:0000256" key="1">
    <source>
        <dbReference type="SAM" id="Phobius"/>
    </source>
</evidence>
<feature type="transmembrane region" description="Helical" evidence="1">
    <location>
        <begin position="319"/>
        <end position="339"/>
    </location>
</feature>
<sequence length="501" mass="55059">MSIATAPVLEIAPARPLRLPFVAAASCIALADWLFYGWPIGISLALFLVVLGGVAVAGNGVQAARGIQIVMTAVFVAGLLPLIEGVNALSATLAALATALFVILITAREPSSWQRNLFEAATIPFRGPFQLAVDLFRSLQSMNGHFPQWLSAASLVGWIIPLAACFVFLSLFASANPLIEYRLHQVDLRAIFSLLDPRRVVFWILTVCAIWPLILRRFRWNVRDPEPRTTVATEASDLNHLFGVQAVTRSLILFNALFALQSGLDLTYLWGGASLPDGMSHAEYAHRGAYPLIVTALLAAGFVLIAMRPGGPAEHSRLIRPLVLAWIGQNILLVISSIFRLDLYVAAYTLTYLRLAAFIWMILVAAGLAWILIQIVLKKPNSWLLAVNAATLALVLYGCCFVNAPRLVACYNIEHSRDNGGTGLNLDLRYLASLGPQALPCVESHVNRILVLSSIAQNYRHSYETRMRPVNWRGWGLRTWRLDRYLANNPAMAPNFSDDKG</sequence>
<evidence type="ECO:0000313" key="3">
    <source>
        <dbReference type="Proteomes" id="UP000680839"/>
    </source>
</evidence>
<organism evidence="2 3">
    <name type="scientific">Bradyrhizobium sediminis</name>
    <dbReference type="NCBI Taxonomy" id="2840469"/>
    <lineage>
        <taxon>Bacteria</taxon>
        <taxon>Pseudomonadati</taxon>
        <taxon>Pseudomonadota</taxon>
        <taxon>Alphaproteobacteria</taxon>
        <taxon>Hyphomicrobiales</taxon>
        <taxon>Nitrobacteraceae</taxon>
        <taxon>Bradyrhizobium</taxon>
    </lineage>
</organism>